<dbReference type="GO" id="GO:0006281">
    <property type="term" value="P:DNA repair"/>
    <property type="evidence" value="ECO:0007669"/>
    <property type="project" value="TreeGrafter"/>
</dbReference>
<keyword evidence="1" id="KW-0547">Nucleotide-binding</keyword>
<feature type="region of interest" description="Disordered" evidence="4">
    <location>
        <begin position="804"/>
        <end position="823"/>
    </location>
</feature>
<dbReference type="InterPro" id="IPR001650">
    <property type="entry name" value="Helicase_C-like"/>
</dbReference>
<accession>A0A179G3Y1</accession>
<dbReference type="GO" id="GO:0005634">
    <property type="term" value="C:nucleus"/>
    <property type="evidence" value="ECO:0007669"/>
    <property type="project" value="TreeGrafter"/>
</dbReference>
<keyword evidence="7" id="KW-1185">Reference proteome</keyword>
<dbReference type="Pfam" id="PF00176">
    <property type="entry name" value="SNF2-rel_dom"/>
    <property type="match status" value="1"/>
</dbReference>
<dbReference type="Pfam" id="PF00271">
    <property type="entry name" value="Helicase_C"/>
    <property type="match status" value="1"/>
</dbReference>
<proteinExistence type="predicted"/>
<gene>
    <name evidence="6" type="ORF">VFPPC_00514</name>
</gene>
<dbReference type="KEGG" id="pchm:VFPPC_00514"/>
<reference evidence="6 7" key="1">
    <citation type="journal article" date="2016" name="PLoS Pathog.">
        <title>Biosynthesis of antibiotic leucinostatins in bio-control fungus Purpureocillium lilacinum and their inhibition on phytophthora revealed by genome mining.</title>
        <authorList>
            <person name="Wang G."/>
            <person name="Liu Z."/>
            <person name="Lin R."/>
            <person name="Li E."/>
            <person name="Mao Z."/>
            <person name="Ling J."/>
            <person name="Yang Y."/>
            <person name="Yin W.B."/>
            <person name="Xie B."/>
        </authorList>
    </citation>
    <scope>NUCLEOTIDE SEQUENCE [LARGE SCALE GENOMIC DNA]</scope>
    <source>
        <strain evidence="6">170</strain>
    </source>
</reference>
<dbReference type="Proteomes" id="UP000078397">
    <property type="component" value="Unassembled WGS sequence"/>
</dbReference>
<name>A0A179G3Y1_METCM</name>
<dbReference type="Gene3D" id="3.40.50.300">
    <property type="entry name" value="P-loop containing nucleotide triphosphate hydrolases"/>
    <property type="match status" value="2"/>
</dbReference>
<dbReference type="InterPro" id="IPR027417">
    <property type="entry name" value="P-loop_NTPase"/>
</dbReference>
<dbReference type="CDD" id="cd18793">
    <property type="entry name" value="SF2_C_SNF"/>
    <property type="match status" value="1"/>
</dbReference>
<dbReference type="InterPro" id="IPR000330">
    <property type="entry name" value="SNF2_N"/>
</dbReference>
<dbReference type="GO" id="GO:0016787">
    <property type="term" value="F:hydrolase activity"/>
    <property type="evidence" value="ECO:0007669"/>
    <property type="project" value="UniProtKB-KW"/>
</dbReference>
<dbReference type="PROSITE" id="PS51194">
    <property type="entry name" value="HELICASE_CTER"/>
    <property type="match status" value="1"/>
</dbReference>
<dbReference type="GeneID" id="28844513"/>
<evidence type="ECO:0000313" key="7">
    <source>
        <dbReference type="Proteomes" id="UP000078397"/>
    </source>
</evidence>
<dbReference type="GO" id="GO:0008094">
    <property type="term" value="F:ATP-dependent activity, acting on DNA"/>
    <property type="evidence" value="ECO:0007669"/>
    <property type="project" value="TreeGrafter"/>
</dbReference>
<organism evidence="6 7">
    <name type="scientific">Pochonia chlamydosporia 170</name>
    <dbReference type="NCBI Taxonomy" id="1380566"/>
    <lineage>
        <taxon>Eukaryota</taxon>
        <taxon>Fungi</taxon>
        <taxon>Dikarya</taxon>
        <taxon>Ascomycota</taxon>
        <taxon>Pezizomycotina</taxon>
        <taxon>Sordariomycetes</taxon>
        <taxon>Hypocreomycetidae</taxon>
        <taxon>Hypocreales</taxon>
        <taxon>Clavicipitaceae</taxon>
        <taxon>Pochonia</taxon>
    </lineage>
</organism>
<keyword evidence="2" id="KW-0378">Hydrolase</keyword>
<dbReference type="GO" id="GO:0004386">
    <property type="term" value="F:helicase activity"/>
    <property type="evidence" value="ECO:0007669"/>
    <property type="project" value="UniProtKB-KW"/>
</dbReference>
<sequence length="1141" mass="128152">MHPQRGDYILAGCLGVSFDESNITRDAWDAIGPKTWKSFCRKHPLDRCSDSPTQHEDDSVSADVQEHLIRLQRFHLAFILFKERWADLEFCVNEDGSHGILRVYLLPDDAYRGVIDRTNIGLRKARHRLLHLLDYSKSAWKAKSAAFADILNPLRDERASGDGKESLLEVFNNIPSPSPEIGQVSDVYSQDAMNDVLGSSVPGLITELYPYQRRSIAVMVQKEAEPGKVADPRLVAMNGQDGTQWYADPVVGTILKEPRYYDGIPGGILAEEMGAGKTIICLALILATKNLPTRPPELYRGSHLPKRRKMVSLADMAASCATRNAVPWKSYFETWRRQIGYEFDRCEAALKRNRGYYFRPPPKLRRTGRHPVRDLTPTKIYLSDATVVIVPNNLLSQWKQEIAKHTTGLRVSIVAKNEKVPCLIDLLDLDILLFSQSRFEQLVKQNGGYDDAALSVVHFKRCIVDEGHKLGNSKIGRKSNLLIGLDGMNFSSRWIVTGTPSHGLFGVDNRTTTGGLTSVTEKQTLETSVEMEKKDLERLGSITSLYLKSRPWANTATENEDTRSDWGTYLLLPRHNRNSHGRWDCLKATLNSLIIRHRLSEVGDLLPPVNEKIIVLEGSFQDRLSLNLFAMMIIFNSVQSQRTDLDYFFHPRQRKSLLEIVYNLKQSSFFGGSFFTSGEIEKSVETAEKFLEEGKVLISDEDRCHLQQAIKLGKIAMDDKLRNLSNRYHEMPVWVHGPLGNAGYAWSLDGEGGDTICTSASMLLSLQRLLAKNAHDPESLNSLLNGGLIQEGLVERGKILAAQTSDKASDGKEKKKSTTLAGNTKLGEDIRRRKVRSQAVAVTPIEAFPTTALPPALQHTNLVSTVSAKLSYLIDSVVQHQADEKIIIFYENENVAFYLASVLDVLQIQHLIYAKTLTTERKSQYVNTFHHNPVFRVLLMDLSQAAFGLDMRAASRIYFINPVLNPQVEAQAIGRVRRISQQKPVSVETLVLKDSIDEVILERKQHMTQAEHRQMKSILDVRPIYNWIKNAEVQDLSPSNLDTASQMVPLLVPQPVFGGGFGIEHHPDHGLVIGESPMKTKTNIVDFEQRTLSITPIKRKYGVEPGPEPTQGETEKVLDRHELPTHAVRRVRFASASDAEG</sequence>
<dbReference type="PANTHER" id="PTHR45626:SF51">
    <property type="entry name" value="SNF2-RELATED DOMAIN-CONTAINING PROTEIN"/>
    <property type="match status" value="1"/>
</dbReference>
<feature type="compositionally biased region" description="Basic and acidic residues" evidence="4">
    <location>
        <begin position="1113"/>
        <end position="1123"/>
    </location>
</feature>
<dbReference type="InterPro" id="IPR050628">
    <property type="entry name" value="SNF2_RAD54_helicase_TF"/>
</dbReference>
<dbReference type="RefSeq" id="XP_018148657.1">
    <property type="nucleotide sequence ID" value="XM_018280519.1"/>
</dbReference>
<dbReference type="STRING" id="1380566.A0A179G3Y1"/>
<evidence type="ECO:0000313" key="6">
    <source>
        <dbReference type="EMBL" id="OAQ72574.1"/>
    </source>
</evidence>
<keyword evidence="3" id="KW-0067">ATP-binding</keyword>
<dbReference type="SMART" id="SM00487">
    <property type="entry name" value="DEXDc"/>
    <property type="match status" value="1"/>
</dbReference>
<dbReference type="AlphaFoldDB" id="A0A179G3Y1"/>
<evidence type="ECO:0000259" key="5">
    <source>
        <dbReference type="PROSITE" id="PS51194"/>
    </source>
</evidence>
<dbReference type="PANTHER" id="PTHR45626">
    <property type="entry name" value="TRANSCRIPTION TERMINATION FACTOR 2-RELATED"/>
    <property type="match status" value="1"/>
</dbReference>
<protein>
    <submittedName>
        <fullName evidence="6">SNF2 family helicase</fullName>
    </submittedName>
</protein>
<evidence type="ECO:0000256" key="2">
    <source>
        <dbReference type="ARBA" id="ARBA00022801"/>
    </source>
</evidence>
<evidence type="ECO:0000256" key="1">
    <source>
        <dbReference type="ARBA" id="ARBA00022741"/>
    </source>
</evidence>
<dbReference type="InterPro" id="IPR014001">
    <property type="entry name" value="Helicase_ATP-bd"/>
</dbReference>
<keyword evidence="6" id="KW-0347">Helicase</keyword>
<evidence type="ECO:0000256" key="4">
    <source>
        <dbReference type="SAM" id="MobiDB-lite"/>
    </source>
</evidence>
<feature type="region of interest" description="Disordered" evidence="4">
    <location>
        <begin position="1100"/>
        <end position="1123"/>
    </location>
</feature>
<evidence type="ECO:0000256" key="3">
    <source>
        <dbReference type="ARBA" id="ARBA00022840"/>
    </source>
</evidence>
<dbReference type="SUPFAM" id="SSF52540">
    <property type="entry name" value="P-loop containing nucleoside triphosphate hydrolases"/>
    <property type="match status" value="2"/>
</dbReference>
<dbReference type="EMBL" id="LSBJ02000001">
    <property type="protein sequence ID" value="OAQ72574.1"/>
    <property type="molecule type" value="Genomic_DNA"/>
</dbReference>
<dbReference type="InterPro" id="IPR049730">
    <property type="entry name" value="SNF2/RAD54-like_C"/>
</dbReference>
<comment type="caution">
    <text evidence="6">The sequence shown here is derived from an EMBL/GenBank/DDBJ whole genome shotgun (WGS) entry which is preliminary data.</text>
</comment>
<dbReference type="GO" id="GO:0005524">
    <property type="term" value="F:ATP binding"/>
    <property type="evidence" value="ECO:0007669"/>
    <property type="project" value="UniProtKB-KW"/>
</dbReference>
<dbReference type="OrthoDB" id="2801544at2759"/>
<feature type="domain" description="Helicase C-terminal" evidence="5">
    <location>
        <begin position="872"/>
        <end position="1032"/>
    </location>
</feature>